<accession>A0ABD3FHG1</accession>
<dbReference type="EMBL" id="JBIMZQ010000019">
    <property type="protein sequence ID" value="KAL3665847.1"/>
    <property type="molecule type" value="Genomic_DNA"/>
</dbReference>
<evidence type="ECO:0008006" key="4">
    <source>
        <dbReference type="Google" id="ProtNLM"/>
    </source>
</evidence>
<comment type="caution">
    <text evidence="2">The sequence shown here is derived from an EMBL/GenBank/DDBJ whole genome shotgun (WGS) entry which is preliminary data.</text>
</comment>
<feature type="compositionally biased region" description="Polar residues" evidence="1">
    <location>
        <begin position="451"/>
        <end position="486"/>
    </location>
</feature>
<name>A0ABD3FHG1_9STRA</name>
<dbReference type="PANTHER" id="PTHR33477:SF3">
    <property type="entry name" value="P-LOOP NTPASE DOMAIN-CONTAINING PROTEIN LPA1 HOMOLOG 1"/>
    <property type="match status" value="1"/>
</dbReference>
<dbReference type="SUPFAM" id="SSF52540">
    <property type="entry name" value="P-loop containing nucleoside triphosphate hydrolases"/>
    <property type="match status" value="1"/>
</dbReference>
<protein>
    <recommendedName>
        <fullName evidence="4">Zeta toxin domain-containing protein</fullName>
    </recommendedName>
</protein>
<sequence length="726" mass="81828">MDAVETEADGSDPMELLHVKRQGQRERFTRYRLQETLMLMGCRPKDAVTVTREVFAVFNKHLTRESTGSSNSLNNSEDEEDKETKLPVTLPWHLLHQCIYSSLARLDYVKPHHLLDFEVAKEITQRNQSFAVLLGGTSGTGKSTLASLLAARLRLTTVLPTDSVRHVLRSFTSKEENPCAFVSTYQAGDALSPEMVTAIQNGREDMSAARLHKKMVLKGYRMQSDLVLEKLDRVLTMFEERKQSLVVEGVHLNTDDLLTLVKKHPTCVPFVIYISNENKHRERFAVRARHMTIDPQENKYIKHFDNIRIIQRHLCKHGDRYLIPKIDNTNVDRSIATIQSTLVRVLRKLDRGEKIVDDKIGKFVMLSREHENSIKKAWSSKGVRKAMRPLIKQKVSKRLLLRRLLAEQTMDTFGAPGHQGEDSSSSEDEDEEDTGREADDERNDDDEDEQTTIVGSLLSGTNTRELSSSTSQTPMIPQGQATPTRTAAQKQLFLDEIEEHSAGTSDNAKLMRSLSQAIRQAAVWRASQPLTHFTDWESHVPPPSPEVTFSDVMENMPGFAAAVEKGKRSPWSFEERRKSWMAGDQPADAPKSLAAQMGTSRTPPPSASRQFKAFLESQRVEGEAQLQLQRTQQQLQQQQVLPVSHQLPPIGRRTKAVARRVQSLPPEQLQDSSSSLDFDFDSVSMADANEDVDHVSQTSSPRDGCISPLEDDTDSHFEVSSQSSVE</sequence>
<evidence type="ECO:0000313" key="3">
    <source>
        <dbReference type="Proteomes" id="UP001632037"/>
    </source>
</evidence>
<feature type="region of interest" description="Disordered" evidence="1">
    <location>
        <begin position="410"/>
        <end position="486"/>
    </location>
</feature>
<dbReference type="PANTHER" id="PTHR33477">
    <property type="entry name" value="P-LOOP NTPASE DOMAIN-CONTAINING PROTEIN LPA1 HOMOLOG 1"/>
    <property type="match status" value="1"/>
</dbReference>
<proteinExistence type="predicted"/>
<dbReference type="Gene3D" id="3.40.50.300">
    <property type="entry name" value="P-loop containing nucleotide triphosphate hydrolases"/>
    <property type="match status" value="1"/>
</dbReference>
<keyword evidence="3" id="KW-1185">Reference proteome</keyword>
<dbReference type="AlphaFoldDB" id="A0ABD3FHG1"/>
<gene>
    <name evidence="2" type="ORF">V7S43_009271</name>
</gene>
<feature type="compositionally biased region" description="Low complexity" evidence="1">
    <location>
        <begin position="668"/>
        <end position="677"/>
    </location>
</feature>
<feature type="region of interest" description="Disordered" evidence="1">
    <location>
        <begin position="659"/>
        <end position="726"/>
    </location>
</feature>
<evidence type="ECO:0000313" key="2">
    <source>
        <dbReference type="EMBL" id="KAL3665847.1"/>
    </source>
</evidence>
<evidence type="ECO:0000256" key="1">
    <source>
        <dbReference type="SAM" id="MobiDB-lite"/>
    </source>
</evidence>
<reference evidence="2 3" key="1">
    <citation type="submission" date="2024-09" db="EMBL/GenBank/DDBJ databases">
        <title>Genome sequencing and assembly of Phytophthora oleae, isolate VK10A, causative agent of rot of olive drupes.</title>
        <authorList>
            <person name="Conti Taguali S."/>
            <person name="Riolo M."/>
            <person name="La Spada F."/>
            <person name="Cacciola S.O."/>
            <person name="Dionisio G."/>
        </authorList>
    </citation>
    <scope>NUCLEOTIDE SEQUENCE [LARGE SCALE GENOMIC DNA]</scope>
    <source>
        <strain evidence="2 3">VK10A</strain>
    </source>
</reference>
<dbReference type="InterPro" id="IPR027417">
    <property type="entry name" value="P-loop_NTPase"/>
</dbReference>
<organism evidence="2 3">
    <name type="scientific">Phytophthora oleae</name>
    <dbReference type="NCBI Taxonomy" id="2107226"/>
    <lineage>
        <taxon>Eukaryota</taxon>
        <taxon>Sar</taxon>
        <taxon>Stramenopiles</taxon>
        <taxon>Oomycota</taxon>
        <taxon>Peronosporomycetes</taxon>
        <taxon>Peronosporales</taxon>
        <taxon>Peronosporaceae</taxon>
        <taxon>Phytophthora</taxon>
    </lineage>
</organism>
<feature type="compositionally biased region" description="Acidic residues" evidence="1">
    <location>
        <begin position="424"/>
        <end position="450"/>
    </location>
</feature>
<dbReference type="Proteomes" id="UP001632037">
    <property type="component" value="Unassembled WGS sequence"/>
</dbReference>